<evidence type="ECO:0000256" key="3">
    <source>
        <dbReference type="SAM" id="MobiDB-lite"/>
    </source>
</evidence>
<dbReference type="Proteomes" id="UP000070457">
    <property type="component" value="Unassembled WGS sequence"/>
</dbReference>
<comment type="caution">
    <text evidence="5">The sequence shown here is derived from an EMBL/GenBank/DDBJ whole genome shotgun (WGS) entry which is preliminary data.</text>
</comment>
<keyword evidence="2" id="KW-0233">DNA recombination</keyword>
<sequence length="255" mass="29775">MRALWSGGISFGLIYIPVQLYTASRRNTLDFDLLRRKDMSRIGYAKFAKSDGKEVDSDEIVKGFEFRKDEYVIVEDEDFEKANVKKTNSIEIKSFTDIAEIDPRYFEKPYFIEPDPKAHKTYALLHHVLTESKKVAVASYVLRDREHLALVMPEKNHLILEQIRFDEELLEPEELEFPADQSFAKEEIDMAKELVDKMTKPFKPEEYKDTYTEELRSMIKEKALHKKVTAKGEKPKPTQIRDLMKSLKESLKATS</sequence>
<dbReference type="STRING" id="1617426.TR69_WS6001001491"/>
<dbReference type="Pfam" id="PF02735">
    <property type="entry name" value="Ku"/>
    <property type="match status" value="1"/>
</dbReference>
<evidence type="ECO:0000259" key="4">
    <source>
        <dbReference type="SMART" id="SM00559"/>
    </source>
</evidence>
<dbReference type="Gene3D" id="2.40.290.10">
    <property type="match status" value="1"/>
</dbReference>
<comment type="subunit">
    <text evidence="2">Homodimer. Interacts with LigD.</text>
</comment>
<dbReference type="InterPro" id="IPR009187">
    <property type="entry name" value="Prok_Ku"/>
</dbReference>
<keyword evidence="1 2" id="KW-0238">DNA-binding</keyword>
<dbReference type="HAMAP" id="MF_01875">
    <property type="entry name" value="Prokaryotic_Ku"/>
    <property type="match status" value="1"/>
</dbReference>
<evidence type="ECO:0000313" key="5">
    <source>
        <dbReference type="EMBL" id="KXK25885.1"/>
    </source>
</evidence>
<dbReference type="PIRSF" id="PIRSF006493">
    <property type="entry name" value="Prok_Ku"/>
    <property type="match status" value="1"/>
</dbReference>
<dbReference type="EMBL" id="JYNZ01000006">
    <property type="protein sequence ID" value="KXK25885.1"/>
    <property type="molecule type" value="Genomic_DNA"/>
</dbReference>
<dbReference type="GO" id="GO:0006303">
    <property type="term" value="P:double-strand break repair via nonhomologous end joining"/>
    <property type="evidence" value="ECO:0007669"/>
    <property type="project" value="UniProtKB-UniRule"/>
</dbReference>
<dbReference type="PANTHER" id="PTHR41251">
    <property type="entry name" value="NON-HOMOLOGOUS END JOINING PROTEIN KU"/>
    <property type="match status" value="1"/>
</dbReference>
<keyword evidence="2" id="KW-0227">DNA damage</keyword>
<gene>
    <name evidence="5" type="primary">ykoV</name>
    <name evidence="2" type="synonym">ku</name>
    <name evidence="5" type="ORF">TR69_WS6001001491</name>
</gene>
<dbReference type="AlphaFoldDB" id="A0A136LW67"/>
<reference evidence="5 6" key="1">
    <citation type="submission" date="2015-02" db="EMBL/GenBank/DDBJ databases">
        <title>Improved understanding of the partial-nitritation anammox process through 23 genomes representing the majority of the microbial community.</title>
        <authorList>
            <person name="Speth D.R."/>
            <person name="In T Zandt M."/>
            <person name="Guerrero Cruz S."/>
            <person name="Jetten M.S."/>
            <person name="Dutilh B.E."/>
        </authorList>
    </citation>
    <scope>NUCLEOTIDE SEQUENCE [LARGE SCALE GENOMIC DNA]</scope>
    <source>
        <strain evidence="5">OLB20</strain>
    </source>
</reference>
<accession>A0A136LW67</accession>
<comment type="function">
    <text evidence="2">With LigD forms a non-homologous end joining (NHEJ) DNA repair enzyme, which repairs dsDNA breaks with reduced fidelity. Binds linear dsDNA with 5'- and 3'- overhangs but not closed circular dsDNA nor ssDNA. Recruits and stimulates the ligase activity of LigD.</text>
</comment>
<dbReference type="InterPro" id="IPR006164">
    <property type="entry name" value="DNA_bd_Ku70/Ku80"/>
</dbReference>
<protein>
    <recommendedName>
        <fullName evidence="2">Non-homologous end joining protein Ku</fullName>
    </recommendedName>
</protein>
<dbReference type="InterPro" id="IPR016194">
    <property type="entry name" value="SPOC-like_C_dom_sf"/>
</dbReference>
<keyword evidence="2" id="KW-0234">DNA repair</keyword>
<feature type="compositionally biased region" description="Basic and acidic residues" evidence="3">
    <location>
        <begin position="242"/>
        <end position="255"/>
    </location>
</feature>
<dbReference type="NCBIfam" id="TIGR02772">
    <property type="entry name" value="Ku_bact"/>
    <property type="match status" value="1"/>
</dbReference>
<organism evidence="5 6">
    <name type="scientific">candidate division WS6 bacterium OLB20</name>
    <dbReference type="NCBI Taxonomy" id="1617426"/>
    <lineage>
        <taxon>Bacteria</taxon>
        <taxon>Candidatus Dojkabacteria</taxon>
    </lineage>
</organism>
<dbReference type="PANTHER" id="PTHR41251:SF1">
    <property type="entry name" value="NON-HOMOLOGOUS END JOINING PROTEIN KU"/>
    <property type="match status" value="1"/>
</dbReference>
<name>A0A136LW67_9BACT</name>
<dbReference type="GO" id="GO:0003690">
    <property type="term" value="F:double-stranded DNA binding"/>
    <property type="evidence" value="ECO:0007669"/>
    <property type="project" value="UniProtKB-UniRule"/>
</dbReference>
<dbReference type="SUPFAM" id="SSF100939">
    <property type="entry name" value="SPOC domain-like"/>
    <property type="match status" value="1"/>
</dbReference>
<evidence type="ECO:0000313" key="6">
    <source>
        <dbReference type="Proteomes" id="UP000070457"/>
    </source>
</evidence>
<feature type="region of interest" description="Disordered" evidence="3">
    <location>
        <begin position="226"/>
        <end position="255"/>
    </location>
</feature>
<evidence type="ECO:0000256" key="1">
    <source>
        <dbReference type="ARBA" id="ARBA00023125"/>
    </source>
</evidence>
<evidence type="ECO:0000256" key="2">
    <source>
        <dbReference type="HAMAP-Rule" id="MF_01875"/>
    </source>
</evidence>
<comment type="similarity">
    <text evidence="2">Belongs to the prokaryotic Ku family.</text>
</comment>
<dbReference type="SMART" id="SM00559">
    <property type="entry name" value="Ku78"/>
    <property type="match status" value="1"/>
</dbReference>
<proteinExistence type="inferred from homology"/>
<feature type="domain" description="Ku" evidence="4">
    <location>
        <begin position="52"/>
        <end position="180"/>
    </location>
</feature>
<dbReference type="GO" id="GO:0006310">
    <property type="term" value="P:DNA recombination"/>
    <property type="evidence" value="ECO:0007669"/>
    <property type="project" value="UniProtKB-KW"/>
</dbReference>